<dbReference type="InterPro" id="IPR029044">
    <property type="entry name" value="Nucleotide-diphossugar_trans"/>
</dbReference>
<evidence type="ECO:0000259" key="1">
    <source>
        <dbReference type="Pfam" id="PF00483"/>
    </source>
</evidence>
<gene>
    <name evidence="2" type="ORF">MGWOODY_Mmi314</name>
</gene>
<dbReference type="SUPFAM" id="SSF53448">
    <property type="entry name" value="Nucleotide-diphospho-sugar transferases"/>
    <property type="match status" value="1"/>
</dbReference>
<dbReference type="Gene3D" id="3.90.550.10">
    <property type="entry name" value="Spore Coat Polysaccharide Biosynthesis Protein SpsA, Chain A"/>
    <property type="match status" value="1"/>
</dbReference>
<sequence length="294" mass="33033">MNNITLLVMAAGMGSRYGGLKQLDEVGPFGETIIDYSVYDAIAAGFTKVVFIIRRDFEQEFKSKITDKFSDKIQVELAFQDIEDLPSGFSCPEGREKPWGTGHAILSAAKLIDGPFNAINADDYYGRESFKTIADFYAHESNVFTLVAFRLENTLSIFGSVTRGLCEVKNDRLTTVIETNNLQKTNSGIASDRDVDLNGSEPVSMNMWGFTPVIFGYLQEMFVDFLAHRGNELKSEFLIPSVINDLIQSGKESVHVLYSNAPWFGVTYKEDKPYVVDQIQKLINDDFYPRKLFG</sequence>
<dbReference type="EMBL" id="FAXC01000296">
    <property type="protein sequence ID" value="CUV09768.1"/>
    <property type="molecule type" value="Genomic_DNA"/>
</dbReference>
<dbReference type="InterPro" id="IPR005835">
    <property type="entry name" value="NTP_transferase_dom"/>
</dbReference>
<proteinExistence type="predicted"/>
<feature type="domain" description="Nucleotidyl transferase" evidence="1">
    <location>
        <begin position="8"/>
        <end position="220"/>
    </location>
</feature>
<keyword evidence="2" id="KW-0560">Oxidoreductase</keyword>
<dbReference type="Pfam" id="PF00483">
    <property type="entry name" value="NTP_transferase"/>
    <property type="match status" value="1"/>
</dbReference>
<name>A0A160VGE8_9ZZZZ</name>
<reference evidence="2" key="1">
    <citation type="submission" date="2015-10" db="EMBL/GenBank/DDBJ databases">
        <authorList>
            <person name="Gilbert D.G."/>
        </authorList>
    </citation>
    <scope>NUCLEOTIDE SEQUENCE</scope>
</reference>
<dbReference type="GO" id="GO:0004355">
    <property type="term" value="F:glutamate synthase (NADPH) activity"/>
    <property type="evidence" value="ECO:0007669"/>
    <property type="project" value="UniProtKB-EC"/>
</dbReference>
<organism evidence="2">
    <name type="scientific">hydrothermal vent metagenome</name>
    <dbReference type="NCBI Taxonomy" id="652676"/>
    <lineage>
        <taxon>unclassified sequences</taxon>
        <taxon>metagenomes</taxon>
        <taxon>ecological metagenomes</taxon>
    </lineage>
</organism>
<protein>
    <submittedName>
        <fullName evidence="2">Glutamate synthase [NADPH] large chain</fullName>
        <ecNumber evidence="2">1.4.1.13</ecNumber>
    </submittedName>
</protein>
<dbReference type="AlphaFoldDB" id="A0A160VGE8"/>
<dbReference type="EC" id="1.4.1.13" evidence="2"/>
<evidence type="ECO:0000313" key="2">
    <source>
        <dbReference type="EMBL" id="CUV09768.1"/>
    </source>
</evidence>
<accession>A0A160VGE8</accession>